<dbReference type="PANTHER" id="PTHR39085">
    <property type="entry name" value="SLL0924 PROTEIN"/>
    <property type="match status" value="1"/>
</dbReference>
<dbReference type="AlphaFoldDB" id="A0A2Z3JA64"/>
<keyword evidence="1" id="KW-0812">Transmembrane</keyword>
<organism evidence="2 3">
    <name type="scientific">Deinococcus irradiatisoli</name>
    <dbReference type="NCBI Taxonomy" id="2202254"/>
    <lineage>
        <taxon>Bacteria</taxon>
        <taxon>Thermotogati</taxon>
        <taxon>Deinococcota</taxon>
        <taxon>Deinococci</taxon>
        <taxon>Deinococcales</taxon>
        <taxon>Deinococcaceae</taxon>
        <taxon>Deinococcus</taxon>
    </lineage>
</organism>
<protein>
    <submittedName>
        <fullName evidence="2">Hydrolase</fullName>
    </submittedName>
</protein>
<dbReference type="GO" id="GO:0016787">
    <property type="term" value="F:hydrolase activity"/>
    <property type="evidence" value="ECO:0007669"/>
    <property type="project" value="UniProtKB-KW"/>
</dbReference>
<keyword evidence="1" id="KW-1133">Transmembrane helix</keyword>
<reference evidence="2 3" key="1">
    <citation type="submission" date="2018-05" db="EMBL/GenBank/DDBJ databases">
        <title>Complete Genome Sequence of Deinococcus sp. strain 17bor-2.</title>
        <authorList>
            <person name="Srinivasan S."/>
        </authorList>
    </citation>
    <scope>NUCLEOTIDE SEQUENCE [LARGE SCALE GENOMIC DNA]</scope>
    <source>
        <strain evidence="2 3">17bor-2</strain>
    </source>
</reference>
<dbReference type="OrthoDB" id="69351at2"/>
<name>A0A2Z3JA64_9DEIO</name>
<gene>
    <name evidence="2" type="ORF">DKM44_00380</name>
</gene>
<dbReference type="KEGG" id="dez:DKM44_00380"/>
<accession>A0A2Z3JA64</accession>
<proteinExistence type="predicted"/>
<dbReference type="InterPro" id="IPR019250">
    <property type="entry name" value="DUF2227_metal-bd"/>
</dbReference>
<sequence>MSGMPSGRVHNLINTVAYGLIAAAAVWGVQGGAVVITSAQALSFSVAYAAGTFLLSPDLDLAEGRVDSKRRWGVLGLLWVPYGRAFSHRGLSHTWLLGPLTRLLYLGLIGLLVFGVLKFFWPALAWPGLPGPISFTLALPLMLGYYVSQWLHLIADGVRPDHGMKRSSQKFRKLRGGVRRLGYRPGGRRR</sequence>
<keyword evidence="1" id="KW-0472">Membrane</keyword>
<dbReference type="Pfam" id="PF09988">
    <property type="entry name" value="DUF2227"/>
    <property type="match status" value="1"/>
</dbReference>
<dbReference type="PANTHER" id="PTHR39085:SF1">
    <property type="entry name" value="SLL0924 PROTEIN"/>
    <property type="match status" value="1"/>
</dbReference>
<evidence type="ECO:0000313" key="3">
    <source>
        <dbReference type="Proteomes" id="UP000245368"/>
    </source>
</evidence>
<keyword evidence="3" id="KW-1185">Reference proteome</keyword>
<feature type="transmembrane region" description="Helical" evidence="1">
    <location>
        <begin position="103"/>
        <end position="121"/>
    </location>
</feature>
<dbReference type="EMBL" id="CP029494">
    <property type="protein sequence ID" value="AWN21882.1"/>
    <property type="molecule type" value="Genomic_DNA"/>
</dbReference>
<keyword evidence="2" id="KW-0378">Hydrolase</keyword>
<feature type="transmembrane region" description="Helical" evidence="1">
    <location>
        <begin position="12"/>
        <end position="29"/>
    </location>
</feature>
<dbReference type="Proteomes" id="UP000245368">
    <property type="component" value="Chromosome"/>
</dbReference>
<evidence type="ECO:0000256" key="1">
    <source>
        <dbReference type="SAM" id="Phobius"/>
    </source>
</evidence>
<evidence type="ECO:0000313" key="2">
    <source>
        <dbReference type="EMBL" id="AWN21882.1"/>
    </source>
</evidence>
<feature type="transmembrane region" description="Helical" evidence="1">
    <location>
        <begin position="133"/>
        <end position="155"/>
    </location>
</feature>